<dbReference type="Ensembl" id="ENSAMXT00000048287.1">
    <property type="protein sequence ID" value="ENSAMXP00000037912.1"/>
    <property type="gene ID" value="ENSAMXG00000040087.1"/>
</dbReference>
<dbReference type="AlphaFoldDB" id="A0A3B1J6K2"/>
<evidence type="ECO:0000313" key="8">
    <source>
        <dbReference type="Ensembl" id="ENSAMXP00000037912.1"/>
    </source>
</evidence>
<organism evidence="8 9">
    <name type="scientific">Astyanax mexicanus</name>
    <name type="common">Blind cave fish</name>
    <name type="synonym">Astyanax fasciatus mexicanus</name>
    <dbReference type="NCBI Taxonomy" id="7994"/>
    <lineage>
        <taxon>Eukaryota</taxon>
        <taxon>Metazoa</taxon>
        <taxon>Chordata</taxon>
        <taxon>Craniata</taxon>
        <taxon>Vertebrata</taxon>
        <taxon>Euteleostomi</taxon>
        <taxon>Actinopterygii</taxon>
        <taxon>Neopterygii</taxon>
        <taxon>Teleostei</taxon>
        <taxon>Ostariophysi</taxon>
        <taxon>Characiformes</taxon>
        <taxon>Characoidei</taxon>
        <taxon>Acestrorhamphidae</taxon>
        <taxon>Acestrorhamphinae</taxon>
        <taxon>Astyanax</taxon>
    </lineage>
</organism>
<dbReference type="SUPFAM" id="SSF56399">
    <property type="entry name" value="ADP-ribosylation"/>
    <property type="match status" value="1"/>
</dbReference>
<dbReference type="Pfam" id="PF01129">
    <property type="entry name" value="ART"/>
    <property type="match status" value="1"/>
</dbReference>
<reference evidence="9" key="2">
    <citation type="journal article" date="2014" name="Nat. Commun.">
        <title>The cavefish genome reveals candidate genes for eye loss.</title>
        <authorList>
            <person name="McGaugh S.E."/>
            <person name="Gross J.B."/>
            <person name="Aken B."/>
            <person name="Blin M."/>
            <person name="Borowsky R."/>
            <person name="Chalopin D."/>
            <person name="Hinaux H."/>
            <person name="Jeffery W.R."/>
            <person name="Keene A."/>
            <person name="Ma L."/>
            <person name="Minx P."/>
            <person name="Murphy D."/>
            <person name="O'Quin K.E."/>
            <person name="Retaux S."/>
            <person name="Rohner N."/>
            <person name="Searle S.M."/>
            <person name="Stahl B.A."/>
            <person name="Tabin C."/>
            <person name="Volff J.N."/>
            <person name="Yoshizawa M."/>
            <person name="Warren W.C."/>
        </authorList>
    </citation>
    <scope>NUCLEOTIDE SEQUENCE [LARGE SCALE GENOMIC DNA]</scope>
    <source>
        <strain evidence="9">female</strain>
    </source>
</reference>
<dbReference type="Ensembl" id="ENSAMXT00000042071.1">
    <property type="protein sequence ID" value="ENSAMXP00000038884.1"/>
    <property type="gene ID" value="ENSAMXG00000040087.1"/>
</dbReference>
<evidence type="ECO:0000256" key="5">
    <source>
        <dbReference type="ARBA" id="ARBA00022857"/>
    </source>
</evidence>
<evidence type="ECO:0000256" key="6">
    <source>
        <dbReference type="ARBA" id="ARBA00047597"/>
    </source>
</evidence>
<dbReference type="InterPro" id="IPR000768">
    <property type="entry name" value="ART"/>
</dbReference>
<keyword evidence="9" id="KW-1185">Reference proteome</keyword>
<dbReference type="Proteomes" id="UP000018467">
    <property type="component" value="Unassembled WGS sequence"/>
</dbReference>
<evidence type="ECO:0000256" key="4">
    <source>
        <dbReference type="ARBA" id="ARBA00022695"/>
    </source>
</evidence>
<reference evidence="9" key="1">
    <citation type="submission" date="2013-03" db="EMBL/GenBank/DDBJ databases">
        <authorList>
            <person name="Jeffery W."/>
            <person name="Warren W."/>
            <person name="Wilson R.K."/>
        </authorList>
    </citation>
    <scope>NUCLEOTIDE SEQUENCE</scope>
    <source>
        <strain evidence="9">female</strain>
    </source>
</reference>
<evidence type="ECO:0000256" key="2">
    <source>
        <dbReference type="ARBA" id="ARBA00022676"/>
    </source>
</evidence>
<dbReference type="PANTHER" id="PTHR10339">
    <property type="entry name" value="ADP-RIBOSYLTRANSFERASE"/>
    <property type="match status" value="1"/>
</dbReference>
<evidence type="ECO:0000256" key="7">
    <source>
        <dbReference type="RuleBase" id="RU361228"/>
    </source>
</evidence>
<dbReference type="PROSITE" id="PS01291">
    <property type="entry name" value="ART"/>
    <property type="match status" value="1"/>
</dbReference>
<dbReference type="EC" id="2.4.2.31" evidence="7"/>
<dbReference type="GO" id="GO:0016779">
    <property type="term" value="F:nucleotidyltransferase activity"/>
    <property type="evidence" value="ECO:0007669"/>
    <property type="project" value="UniProtKB-KW"/>
</dbReference>
<comment type="similarity">
    <text evidence="1 7">Belongs to the Arg-specific ADP-ribosyltransferase family.</text>
</comment>
<keyword evidence="5 7" id="KW-0521">NADP</keyword>
<evidence type="ECO:0000256" key="1">
    <source>
        <dbReference type="ARBA" id="ARBA00009558"/>
    </source>
</evidence>
<dbReference type="GO" id="GO:0003950">
    <property type="term" value="F:NAD+ poly-ADP-ribosyltransferase activity"/>
    <property type="evidence" value="ECO:0007669"/>
    <property type="project" value="TreeGrafter"/>
</dbReference>
<sequence length="299" mass="33444">MMGGLSMRMFLLMLLPLLLLTVRAEQKTLDMSANAVDDVFSGCRDRMLRAVTEPGGVLEREIRVRGDFSEMWRVSGRTCEKQIHGGTQHHLSALHSYGNSGVNFRKKFNRMVQTNGTNATTYSQFPYKSLHFLLTDAMRLLNDRNASCRHVYFGTNLRYSAQTGKEIRFGRFLHPRTQKSSEIEAAGSGEGEGTLFDITSCSVVNVEDYTCFSDEVEQLISPTEVFTVENVQLVKSDDGDYRTITLSHSRFLSNHDCYLFHSSDSSPDGSSAPSLTPWILVLLGPLLLAGLLTEPLLQI</sequence>
<proteinExistence type="inferred from homology"/>
<evidence type="ECO:0000256" key="3">
    <source>
        <dbReference type="ARBA" id="ARBA00022679"/>
    </source>
</evidence>
<dbReference type="PRINTS" id="PR00970">
    <property type="entry name" value="RIBTRNSFRASE"/>
</dbReference>
<dbReference type="Bgee" id="ENSAMXG00000040087">
    <property type="expression patterns" value="Expressed in muscle tissue and 14 other cell types or tissues"/>
</dbReference>
<accession>A0A3B1J6K2</accession>
<dbReference type="PROSITE" id="PS51996">
    <property type="entry name" value="TR_MART"/>
    <property type="match status" value="1"/>
</dbReference>
<keyword evidence="2 7" id="KW-0328">Glycosyltransferase</keyword>
<reference evidence="8" key="3">
    <citation type="submission" date="2025-05" db="UniProtKB">
        <authorList>
            <consortium name="Ensembl"/>
        </authorList>
    </citation>
    <scope>IDENTIFICATION</scope>
</reference>
<keyword evidence="7" id="KW-0732">Signal</keyword>
<dbReference type="PANTHER" id="PTHR10339:SF27">
    <property type="entry name" value="NAD(P)(+)--ARGININE ADP-RIBOSYLTRANSFERASE"/>
    <property type="match status" value="1"/>
</dbReference>
<feature type="signal peptide" evidence="7">
    <location>
        <begin position="1"/>
        <end position="24"/>
    </location>
</feature>
<keyword evidence="3 7" id="KW-0808">Transferase</keyword>
<dbReference type="GO" id="GO:0106274">
    <property type="term" value="F:NAD+-protein-arginine ADP-ribosyltransferase activity"/>
    <property type="evidence" value="ECO:0007669"/>
    <property type="project" value="UniProtKB-EC"/>
</dbReference>
<comment type="catalytic activity">
    <reaction evidence="6 7">
        <text>L-arginyl-[protein] + NAD(+) = N(omega)-(ADP-D-ribosyl)-L-arginyl-[protein] + nicotinamide + H(+)</text>
        <dbReference type="Rhea" id="RHEA:19149"/>
        <dbReference type="Rhea" id="RHEA-COMP:10532"/>
        <dbReference type="Rhea" id="RHEA-COMP:15087"/>
        <dbReference type="ChEBI" id="CHEBI:15378"/>
        <dbReference type="ChEBI" id="CHEBI:17154"/>
        <dbReference type="ChEBI" id="CHEBI:29965"/>
        <dbReference type="ChEBI" id="CHEBI:57540"/>
        <dbReference type="ChEBI" id="CHEBI:142554"/>
        <dbReference type="EC" id="2.4.2.31"/>
    </reaction>
</comment>
<dbReference type="Gene3D" id="3.90.176.10">
    <property type="entry name" value="Toxin ADP-ribosyltransferase, Chain A, domain 1"/>
    <property type="match status" value="1"/>
</dbReference>
<dbReference type="GeneTree" id="ENSGT01030000234601"/>
<protein>
    <recommendedName>
        <fullName evidence="7">NAD(P)(+)--arginine ADP-ribosyltransferase</fullName>
        <ecNumber evidence="7">2.4.2.31</ecNumber>
    </recommendedName>
    <alternativeName>
        <fullName evidence="7">Mono(ADP-ribosyl)transferase</fullName>
    </alternativeName>
</protein>
<keyword evidence="4" id="KW-0548">Nucleotidyltransferase</keyword>
<keyword evidence="7" id="KW-0520">NAD</keyword>
<evidence type="ECO:0000313" key="9">
    <source>
        <dbReference type="Proteomes" id="UP000018467"/>
    </source>
</evidence>
<feature type="chain" id="PRO_5044515509" description="NAD(P)(+)--arginine ADP-ribosyltransferase" evidence="7">
    <location>
        <begin position="25"/>
        <end position="299"/>
    </location>
</feature>
<dbReference type="InterPro" id="IPR050999">
    <property type="entry name" value="ADP-ribosyltransferase_ARG"/>
</dbReference>
<name>A0A3B1J6K2_ASTMX</name>